<dbReference type="AlphaFoldDB" id="A0A1I6HC90"/>
<evidence type="ECO:0008006" key="3">
    <source>
        <dbReference type="Google" id="ProtNLM"/>
    </source>
</evidence>
<evidence type="ECO:0000313" key="1">
    <source>
        <dbReference type="EMBL" id="SFR52004.1"/>
    </source>
</evidence>
<dbReference type="EMBL" id="FOYQ01000002">
    <property type="protein sequence ID" value="SFR52004.1"/>
    <property type="molecule type" value="Genomic_DNA"/>
</dbReference>
<dbReference type="SUPFAM" id="SSF54427">
    <property type="entry name" value="NTF2-like"/>
    <property type="match status" value="1"/>
</dbReference>
<proteinExistence type="predicted"/>
<reference evidence="1 2" key="1">
    <citation type="submission" date="2016-10" db="EMBL/GenBank/DDBJ databases">
        <authorList>
            <person name="de Groot N.N."/>
        </authorList>
    </citation>
    <scope>NUCLEOTIDE SEQUENCE [LARGE SCALE GENOMIC DNA]</scope>
    <source>
        <strain evidence="1 2">DSM 21019</strain>
    </source>
</reference>
<gene>
    <name evidence="1" type="ORF">SAMN04490243_2541</name>
</gene>
<evidence type="ECO:0000313" key="2">
    <source>
        <dbReference type="Proteomes" id="UP000199534"/>
    </source>
</evidence>
<name>A0A1I6HC90_9FLAO</name>
<dbReference type="InterPro" id="IPR032710">
    <property type="entry name" value="NTF2-like_dom_sf"/>
</dbReference>
<sequence length="160" mass="18041">MIIGLILFTGCRQGTESSRAPSASTPSAVQEEAAILATLNAETAAAFSRDYDSWQAKWVHSPFVTKTYIDFPENTFTETRGWEEVDGFVREFFLEHPDPEPAPQPLDEIAVRLYGNGAWVSYEAMDSIRGLKRETRLMEKIDGQWKIAGMHTTIYGFDNK</sequence>
<dbReference type="Proteomes" id="UP000199534">
    <property type="component" value="Unassembled WGS sequence"/>
</dbReference>
<dbReference type="STRING" id="400055.SAMN04490243_2541"/>
<accession>A0A1I6HC90</accession>
<dbReference type="Gene3D" id="3.10.450.50">
    <property type="match status" value="1"/>
</dbReference>
<keyword evidence="2" id="KW-1185">Reference proteome</keyword>
<organism evidence="1 2">
    <name type="scientific">Robiginitalea myxolifaciens</name>
    <dbReference type="NCBI Taxonomy" id="400055"/>
    <lineage>
        <taxon>Bacteria</taxon>
        <taxon>Pseudomonadati</taxon>
        <taxon>Bacteroidota</taxon>
        <taxon>Flavobacteriia</taxon>
        <taxon>Flavobacteriales</taxon>
        <taxon>Flavobacteriaceae</taxon>
        <taxon>Robiginitalea</taxon>
    </lineage>
</organism>
<protein>
    <recommendedName>
        <fullName evidence="3">SnoaL-like domain-containing protein</fullName>
    </recommendedName>
</protein>